<accession>A0A2N0TNW6</accession>
<evidence type="ECO:0000259" key="4">
    <source>
        <dbReference type="Pfam" id="PF07971"/>
    </source>
</evidence>
<organism evidence="6 7">
    <name type="scientific">Salegentibacter salinarum</name>
    <dbReference type="NCBI Taxonomy" id="447422"/>
    <lineage>
        <taxon>Bacteria</taxon>
        <taxon>Pseudomonadati</taxon>
        <taxon>Bacteroidota</taxon>
        <taxon>Flavobacteriia</taxon>
        <taxon>Flavobacteriales</taxon>
        <taxon>Flavobacteriaceae</taxon>
        <taxon>Salegentibacter</taxon>
    </lineage>
</organism>
<dbReference type="Proteomes" id="UP000232673">
    <property type="component" value="Unassembled WGS sequence"/>
</dbReference>
<dbReference type="InterPro" id="IPR012939">
    <property type="entry name" value="Glyco_hydro_92"/>
</dbReference>
<dbReference type="GO" id="GO:0030246">
    <property type="term" value="F:carbohydrate binding"/>
    <property type="evidence" value="ECO:0007669"/>
    <property type="project" value="InterPro"/>
</dbReference>
<protein>
    <submittedName>
        <fullName evidence="6">Sugar hydrolase</fullName>
    </submittedName>
</protein>
<dbReference type="FunFam" id="3.30.2080.10:FF:000001">
    <property type="entry name" value="Alpha-1,2-mannosidase subfamily"/>
    <property type="match status" value="1"/>
</dbReference>
<evidence type="ECO:0000259" key="5">
    <source>
        <dbReference type="Pfam" id="PF17678"/>
    </source>
</evidence>
<dbReference type="GO" id="GO:0006516">
    <property type="term" value="P:glycoprotein catabolic process"/>
    <property type="evidence" value="ECO:0007669"/>
    <property type="project" value="TreeGrafter"/>
</dbReference>
<keyword evidence="3" id="KW-0106">Calcium</keyword>
<proteinExistence type="predicted"/>
<dbReference type="GO" id="GO:0000224">
    <property type="term" value="F:peptide-N4-(N-acetyl-beta-glucosaminyl)asparagine amidase activity"/>
    <property type="evidence" value="ECO:0007669"/>
    <property type="project" value="TreeGrafter"/>
</dbReference>
<dbReference type="PROSITE" id="PS51257">
    <property type="entry name" value="PROKAR_LIPOPROTEIN"/>
    <property type="match status" value="1"/>
</dbReference>
<comment type="cofactor">
    <cofactor evidence="1">
        <name>Ca(2+)</name>
        <dbReference type="ChEBI" id="CHEBI:29108"/>
    </cofactor>
</comment>
<keyword evidence="7" id="KW-1185">Reference proteome</keyword>
<dbReference type="STRING" id="447422.SAMN05660903_01761"/>
<dbReference type="Pfam" id="PF17678">
    <property type="entry name" value="Glyco_hydro_92N"/>
    <property type="match status" value="1"/>
</dbReference>
<dbReference type="SUPFAM" id="SSF48208">
    <property type="entry name" value="Six-hairpin glycosidases"/>
    <property type="match status" value="1"/>
</dbReference>
<dbReference type="Gene3D" id="1.20.1050.60">
    <property type="entry name" value="alpha-1,2-mannosidase"/>
    <property type="match status" value="1"/>
</dbReference>
<dbReference type="InterPro" id="IPR005887">
    <property type="entry name" value="GH92_a_mannosidase_put"/>
</dbReference>
<comment type="caution">
    <text evidence="6">The sequence shown here is derived from an EMBL/GenBank/DDBJ whole genome shotgun (WGS) entry which is preliminary data.</text>
</comment>
<dbReference type="InterPro" id="IPR041371">
    <property type="entry name" value="GH92_N"/>
</dbReference>
<dbReference type="PANTHER" id="PTHR12143">
    <property type="entry name" value="PEPTIDE N-GLYCANASE PNGASE -RELATED"/>
    <property type="match status" value="1"/>
</dbReference>
<name>A0A2N0TNW6_9FLAO</name>
<dbReference type="OrthoDB" id="9804511at2"/>
<evidence type="ECO:0000313" key="6">
    <source>
        <dbReference type="EMBL" id="PKD16404.1"/>
    </source>
</evidence>
<feature type="domain" description="Glycosyl hydrolase family 92 N-terminal" evidence="5">
    <location>
        <begin position="47"/>
        <end position="306"/>
    </location>
</feature>
<dbReference type="InterPro" id="IPR050883">
    <property type="entry name" value="PNGase"/>
</dbReference>
<comment type="subunit">
    <text evidence="2">Monomer.</text>
</comment>
<reference evidence="6 7" key="1">
    <citation type="submission" date="2015-10" db="EMBL/GenBank/DDBJ databases">
        <title>Draft genome sequence of Salegentibacter salinarum KCTC 12975.</title>
        <authorList>
            <person name="Lin W."/>
            <person name="Zheng Q."/>
        </authorList>
    </citation>
    <scope>NUCLEOTIDE SEQUENCE [LARGE SCALE GENOMIC DNA]</scope>
    <source>
        <strain evidence="6 7">KCTC 12975</strain>
    </source>
</reference>
<dbReference type="Gene3D" id="3.30.2080.10">
    <property type="entry name" value="GH92 mannosidase domain"/>
    <property type="match status" value="1"/>
</dbReference>
<dbReference type="EMBL" id="LKTS01000046">
    <property type="protein sequence ID" value="PKD16404.1"/>
    <property type="molecule type" value="Genomic_DNA"/>
</dbReference>
<dbReference type="FunFam" id="1.20.1050.60:FF:000001">
    <property type="entry name" value="Putative alpha-1,2-mannosidase"/>
    <property type="match status" value="1"/>
</dbReference>
<sequence length="788" mass="89918">MKFNNNFITSTGTFLVFLLFFSCGKEEKTTESNNLSSTQDLKDLAQFVDPMIGTAKMGHTYPGATVPFGSVQLSPDTDTIPYAVDGKYNPDVYKYCAGYQYDDSTIIGFSHTHFSGTGHSDLGDFLIMPTTGELKLNPGTEANPNSGYRSRFSHKTETAEAGYYKVFLEDYDIEAEMTASSRVGMHRYTFADKEEAHVILDLMSGIYNYDDKNVWTFVRVENDTLITGFRQTNGWARTRKVFFAMSFDRPIKNYGRARYDKQPYNGFWGKFDQDENFPEVAGEKIRMYFDFDMEAEEKLQVKLAISPVSSEGALNNMKTEIPHWDFDKVKDDAREKWNEELNKVVVEAENDAEMTNFYTAMYHAFLGPTEYMDVDGKYRGIDMNIHQAEDFVNYTSFSLWDTYRALHPLFNILQPERNSDMVEAMLAHYDQSVHKMLPVWSHYANENWCMIGYHSASVISDAIVKGNAGFNEERALDAMVQTAKTGYYDGLEYYMEKGYVPEDKNSASVSKTLEYAYDDWAIAQAAEKIGNSEVYDEFFKRSENYKNVFDSKTGFMRPKLDDGSFKKEFDALNTHGQGFIEGNAWNYSLYVPHQPAEMIEMMGGKQQFSQHLDSLFSMELPDKYFEHTEDISREGIIGNYVHGNEPSHHVAYLYNWTNTPWKSQDKIRMILKDQYQTGADGLGGNDDFGQMSAWYIFSSFGFYPVAPGSTQYALGSPAISKATINLDNGNTFTVIADNQSAENVFVSKVELNGKVLDDPFIDHNDIMAGGELKFYMSSEPNKEIYREN</sequence>
<dbReference type="GO" id="GO:0005829">
    <property type="term" value="C:cytosol"/>
    <property type="evidence" value="ECO:0007669"/>
    <property type="project" value="TreeGrafter"/>
</dbReference>
<feature type="domain" description="Glycosyl hydrolase family 92" evidence="4">
    <location>
        <begin position="313"/>
        <end position="777"/>
    </location>
</feature>
<dbReference type="AlphaFoldDB" id="A0A2N0TNW6"/>
<gene>
    <name evidence="6" type="ORF">APR41_08640</name>
</gene>
<evidence type="ECO:0000313" key="7">
    <source>
        <dbReference type="Proteomes" id="UP000232673"/>
    </source>
</evidence>
<dbReference type="GO" id="GO:0005975">
    <property type="term" value="P:carbohydrate metabolic process"/>
    <property type="evidence" value="ECO:0007669"/>
    <property type="project" value="InterPro"/>
</dbReference>
<dbReference type="InterPro" id="IPR008928">
    <property type="entry name" value="6-hairpin_glycosidase_sf"/>
</dbReference>
<evidence type="ECO:0000256" key="1">
    <source>
        <dbReference type="ARBA" id="ARBA00001913"/>
    </source>
</evidence>
<dbReference type="Gene3D" id="2.70.98.10">
    <property type="match status" value="1"/>
</dbReference>
<dbReference type="Gene3D" id="1.20.1610.10">
    <property type="entry name" value="alpha-1,2-mannosidases domains"/>
    <property type="match status" value="1"/>
</dbReference>
<dbReference type="InterPro" id="IPR014718">
    <property type="entry name" value="GH-type_carb-bd"/>
</dbReference>
<dbReference type="RefSeq" id="WP_079712858.1">
    <property type="nucleotide sequence ID" value="NZ_FUZC01000006.1"/>
</dbReference>
<dbReference type="NCBIfam" id="TIGR01180">
    <property type="entry name" value="aman2_put"/>
    <property type="match status" value="1"/>
</dbReference>
<dbReference type="PANTHER" id="PTHR12143:SF39">
    <property type="entry name" value="SECRETED PROTEIN"/>
    <property type="match status" value="1"/>
</dbReference>
<keyword evidence="6" id="KW-0378">Hydrolase</keyword>
<evidence type="ECO:0000256" key="3">
    <source>
        <dbReference type="ARBA" id="ARBA00022837"/>
    </source>
</evidence>
<dbReference type="Pfam" id="PF07971">
    <property type="entry name" value="Glyco_hydro_92"/>
    <property type="match status" value="1"/>
</dbReference>
<evidence type="ECO:0000256" key="2">
    <source>
        <dbReference type="ARBA" id="ARBA00011245"/>
    </source>
</evidence>